<dbReference type="InParanoid" id="G0PLK9"/>
<feature type="non-terminal residue" evidence="4">
    <location>
        <position position="401"/>
    </location>
</feature>
<dbReference type="HOGENOM" id="CLU_688069_0_0_1"/>
<feature type="signal peptide" evidence="2">
    <location>
        <begin position="1"/>
        <end position="22"/>
    </location>
</feature>
<dbReference type="eggNOG" id="ENOG502QVTU">
    <property type="taxonomic scope" value="Eukaryota"/>
</dbReference>
<keyword evidence="1" id="KW-0175">Coiled coil</keyword>
<dbReference type="AlphaFoldDB" id="G0PLK9"/>
<dbReference type="InterPro" id="IPR053280">
    <property type="entry name" value="Aerolysin-like_pore-former"/>
</dbReference>
<reference evidence="5" key="1">
    <citation type="submission" date="2011-07" db="EMBL/GenBank/DDBJ databases">
        <authorList>
            <consortium name="Caenorhabditis brenneri Sequencing and Analysis Consortium"/>
            <person name="Wilson R.K."/>
        </authorList>
    </citation>
    <scope>NUCLEOTIDE SEQUENCE [LARGE SCALE GENOMIC DNA]</scope>
    <source>
        <strain evidence="5">PB2801</strain>
    </source>
</reference>
<dbReference type="Proteomes" id="UP000008068">
    <property type="component" value="Unassembled WGS sequence"/>
</dbReference>
<keyword evidence="5" id="KW-1185">Reference proteome</keyword>
<dbReference type="OrthoDB" id="5876238at2759"/>
<proteinExistence type="predicted"/>
<accession>G0PLK9</accession>
<dbReference type="PANTHER" id="PTHR34007:SF1">
    <property type="entry name" value="AEROLYSIN-LIKE PROTEIN-RELATED"/>
    <property type="match status" value="1"/>
</dbReference>
<evidence type="ECO:0000313" key="4">
    <source>
        <dbReference type="EMBL" id="EGT35149.1"/>
    </source>
</evidence>
<dbReference type="InterPro" id="IPR038289">
    <property type="entry name" value="DVA-1_sf"/>
</dbReference>
<feature type="domain" description="Polyprotein allergen nematode" evidence="3">
    <location>
        <begin position="272"/>
        <end position="389"/>
    </location>
</feature>
<keyword evidence="2" id="KW-0732">Signal</keyword>
<dbReference type="EMBL" id="GL381122">
    <property type="protein sequence ID" value="EGT35149.1"/>
    <property type="molecule type" value="Genomic_DNA"/>
</dbReference>
<protein>
    <recommendedName>
        <fullName evidence="3">Polyprotein allergen nematode domain-containing protein</fullName>
    </recommendedName>
</protein>
<gene>
    <name evidence="4" type="ORF">CAEBREN_29736</name>
</gene>
<dbReference type="InterPro" id="IPR032487">
    <property type="entry name" value="ABA-1_nematode"/>
</dbReference>
<feature type="chain" id="PRO_5003407162" description="Polyprotein allergen nematode domain-containing protein" evidence="2">
    <location>
        <begin position="23"/>
        <end position="401"/>
    </location>
</feature>
<dbReference type="Pfam" id="PF16469">
    <property type="entry name" value="NPA"/>
    <property type="match status" value="3"/>
</dbReference>
<feature type="domain" description="Polyprotein allergen nematode" evidence="3">
    <location>
        <begin position="148"/>
        <end position="265"/>
    </location>
</feature>
<feature type="domain" description="Polyprotein allergen nematode" evidence="3">
    <location>
        <begin position="32"/>
        <end position="141"/>
    </location>
</feature>
<evidence type="ECO:0000256" key="1">
    <source>
        <dbReference type="SAM" id="Coils"/>
    </source>
</evidence>
<name>G0PLK9_CAEBE</name>
<organism evidence="5">
    <name type="scientific">Caenorhabditis brenneri</name>
    <name type="common">Nematode worm</name>
    <dbReference type="NCBI Taxonomy" id="135651"/>
    <lineage>
        <taxon>Eukaryota</taxon>
        <taxon>Metazoa</taxon>
        <taxon>Ecdysozoa</taxon>
        <taxon>Nematoda</taxon>
        <taxon>Chromadorea</taxon>
        <taxon>Rhabditida</taxon>
        <taxon>Rhabditina</taxon>
        <taxon>Rhabditomorpha</taxon>
        <taxon>Rhabditoidea</taxon>
        <taxon>Rhabditidae</taxon>
        <taxon>Peloderinae</taxon>
        <taxon>Caenorhabditis</taxon>
    </lineage>
</organism>
<dbReference type="Gene3D" id="1.10.533.30">
    <property type="entry name" value="Nematode polyprotein allergen ABA-1"/>
    <property type="match status" value="3"/>
</dbReference>
<dbReference type="PANTHER" id="PTHR34007">
    <property type="entry name" value="AEROLYSIN-LIKE PROTEIN-RELATED"/>
    <property type="match status" value="1"/>
</dbReference>
<feature type="coiled-coil region" evidence="1">
    <location>
        <begin position="105"/>
        <end position="132"/>
    </location>
</feature>
<dbReference type="STRING" id="135651.G0PLK9"/>
<evidence type="ECO:0000313" key="5">
    <source>
        <dbReference type="Proteomes" id="UP000008068"/>
    </source>
</evidence>
<evidence type="ECO:0000259" key="3">
    <source>
        <dbReference type="Pfam" id="PF16469"/>
    </source>
</evidence>
<evidence type="ECO:0000256" key="2">
    <source>
        <dbReference type="SAM" id="SignalP"/>
    </source>
</evidence>
<sequence>MAVRRPILFLFLFVANLETSESKVKVRLHYREKRDNDLHDWLTAEQKEELKDIKQGTQEFKKKVGEFYNALSAEKREEWDKFYKTHCFEWTAKAQNADEETEFQKNVADNDVEKVKARIGELKKDLDDEKRKNVEICAEVYKESSRKRREIESAFQDFVKWMTPEQLGDINALKTAGKDSEVQAKVKEFFGQLPADQQATLKEEFKGKCKVYFTPLMTAEELDKIKTLKGDKEAAGALVKGVVDRQTGDVKAIAEKMLSVCGEVYKDSTRRRREIEPAFQDFVKWMTPEQLGDINALKAAGKESEVQEKVKEFFGQLPAEQQTSLKEEFKGKCRVYFTPLMTSEELEKIKSLKADKEAAGALMKTVVDRQEGEVKSVAEKMLGVCGEVYKQSSRKRREIEA</sequence>